<evidence type="ECO:0000313" key="2">
    <source>
        <dbReference type="EMBL" id="MFC4011135.1"/>
    </source>
</evidence>
<proteinExistence type="predicted"/>
<dbReference type="Proteomes" id="UP001595851">
    <property type="component" value="Unassembled WGS sequence"/>
</dbReference>
<feature type="compositionally biased region" description="Basic and acidic residues" evidence="1">
    <location>
        <begin position="27"/>
        <end position="41"/>
    </location>
</feature>
<evidence type="ECO:0000256" key="1">
    <source>
        <dbReference type="SAM" id="MobiDB-lite"/>
    </source>
</evidence>
<comment type="caution">
    <text evidence="2">The sequence shown here is derived from an EMBL/GenBank/DDBJ whole genome shotgun (WGS) entry which is preliminary data.</text>
</comment>
<protein>
    <submittedName>
        <fullName evidence="2">Uncharacterized protein</fullName>
    </submittedName>
</protein>
<name>A0ABV8GAZ2_9ACTN</name>
<gene>
    <name evidence="2" type="ORF">ACFOY2_28185</name>
</gene>
<reference evidence="3" key="1">
    <citation type="journal article" date="2019" name="Int. J. Syst. Evol. Microbiol.">
        <title>The Global Catalogue of Microorganisms (GCM) 10K type strain sequencing project: providing services to taxonomists for standard genome sequencing and annotation.</title>
        <authorList>
            <consortium name="The Broad Institute Genomics Platform"/>
            <consortium name="The Broad Institute Genome Sequencing Center for Infectious Disease"/>
            <person name="Wu L."/>
            <person name="Ma J."/>
        </authorList>
    </citation>
    <scope>NUCLEOTIDE SEQUENCE [LARGE SCALE GENOMIC DNA]</scope>
    <source>
        <strain evidence="3">TBRC 1276</strain>
    </source>
</reference>
<organism evidence="2 3">
    <name type="scientific">Nonomuraea purpurea</name>
    <dbReference type="NCBI Taxonomy" id="1849276"/>
    <lineage>
        <taxon>Bacteria</taxon>
        <taxon>Bacillati</taxon>
        <taxon>Actinomycetota</taxon>
        <taxon>Actinomycetes</taxon>
        <taxon>Streptosporangiales</taxon>
        <taxon>Streptosporangiaceae</taxon>
        <taxon>Nonomuraea</taxon>
    </lineage>
</organism>
<accession>A0ABV8GAZ2</accession>
<dbReference type="RefSeq" id="WP_379531094.1">
    <property type="nucleotide sequence ID" value="NZ_JBHSBI010000015.1"/>
</dbReference>
<evidence type="ECO:0000313" key="3">
    <source>
        <dbReference type="Proteomes" id="UP001595851"/>
    </source>
</evidence>
<keyword evidence="3" id="KW-1185">Reference proteome</keyword>
<feature type="region of interest" description="Disordered" evidence="1">
    <location>
        <begin position="26"/>
        <end position="64"/>
    </location>
</feature>
<sequence length="64" mass="7175">MFAAVDQFRKVRRPRADYIGQWLPEPLRTEESADGREERRGAALPTGQCRASVSPRGWARSSSG</sequence>
<dbReference type="EMBL" id="JBHSBI010000015">
    <property type="protein sequence ID" value="MFC4011135.1"/>
    <property type="molecule type" value="Genomic_DNA"/>
</dbReference>